<dbReference type="InterPro" id="IPR000700">
    <property type="entry name" value="PAS-assoc_C"/>
</dbReference>
<dbReference type="SUPFAM" id="SSF55874">
    <property type="entry name" value="ATPase domain of HSP90 chaperone/DNA topoisomerase II/histidine kinase"/>
    <property type="match status" value="1"/>
</dbReference>
<dbReference type="InterPro" id="IPR003594">
    <property type="entry name" value="HATPase_dom"/>
</dbReference>
<dbReference type="Gene3D" id="3.30.565.10">
    <property type="entry name" value="Histidine kinase-like ATPase, C-terminal domain"/>
    <property type="match status" value="1"/>
</dbReference>
<dbReference type="SMART" id="SM00388">
    <property type="entry name" value="HisKA"/>
    <property type="match status" value="1"/>
</dbReference>
<keyword evidence="3" id="KW-0597">Phosphoprotein</keyword>
<evidence type="ECO:0000256" key="5">
    <source>
        <dbReference type="ARBA" id="ARBA00022777"/>
    </source>
</evidence>
<dbReference type="Pfam" id="PF08447">
    <property type="entry name" value="PAS_3"/>
    <property type="match status" value="1"/>
</dbReference>
<dbReference type="CDD" id="cd00130">
    <property type="entry name" value="PAS"/>
    <property type="match status" value="1"/>
</dbReference>
<evidence type="ECO:0000256" key="2">
    <source>
        <dbReference type="ARBA" id="ARBA00012438"/>
    </source>
</evidence>
<sequence length="406" mass="45641">MFLNAMYRANVIIFYITEALFLITSWHSDRIRAKTRLRASKEWIDLAEKTADLGIWSWDIARDRFQITEFGRSLYGFASATPINYQGFLMTLHPDDRQPTQLAIQQVLTEKNDYRHEYRVIRQDGSVRWIVTLYRGNFDDAGKPLQLLAASVDVTARKQMEQELKVQQQMLIHITRVTTMGELSGALAHELNQPLAAILCNAQAGQRFLAKTPPDWKELRAIMNDITEADRRASQVVSRLRVLFKKDEVVQQGLHINTLTEEVTKLLHSDLIAKQVSLTLHLADNLQCTIGDPVQLTQVLINLVMNATEAMTSSASGLRQLRICTSLSDTATLEVAVHDTGSGIAPQALEQIFDPFITSKPHSLGMGLTISRIIINAHGGRLWAINNPDRGATLRFTLPITQETSS</sequence>
<dbReference type="OrthoDB" id="111890at2"/>
<dbReference type="InterPro" id="IPR013655">
    <property type="entry name" value="PAS_fold_3"/>
</dbReference>
<reference evidence="8 9" key="1">
    <citation type="submission" date="2019-09" db="EMBL/GenBank/DDBJ databases">
        <title>Ecophysiology of the spiral-shaped methanotroph Methylospira mobilis as revealed by the complete genome sequence.</title>
        <authorList>
            <person name="Oshkin I.Y."/>
            <person name="Dedysh S.N."/>
            <person name="Miroshnikov K."/>
            <person name="Danilova O.V."/>
            <person name="Hakobyan A."/>
            <person name="Liesack W."/>
        </authorList>
    </citation>
    <scope>NUCLEOTIDE SEQUENCE [LARGE SCALE GENOMIC DNA]</scope>
    <source>
        <strain evidence="8 9">Shm1</strain>
    </source>
</reference>
<dbReference type="CDD" id="cd00082">
    <property type="entry name" value="HisKA"/>
    <property type="match status" value="1"/>
</dbReference>
<evidence type="ECO:0000313" key="8">
    <source>
        <dbReference type="EMBL" id="QFY43473.1"/>
    </source>
</evidence>
<dbReference type="EMBL" id="CP044205">
    <property type="protein sequence ID" value="QFY43473.1"/>
    <property type="molecule type" value="Genomic_DNA"/>
</dbReference>
<feature type="domain" description="PAC" evidence="7">
    <location>
        <begin position="114"/>
        <end position="166"/>
    </location>
</feature>
<accession>A0A5Q0BI27</accession>
<dbReference type="KEGG" id="mmob:F6R98_13300"/>
<dbReference type="SMART" id="SM00086">
    <property type="entry name" value="PAC"/>
    <property type="match status" value="1"/>
</dbReference>
<proteinExistence type="predicted"/>
<evidence type="ECO:0000313" key="9">
    <source>
        <dbReference type="Proteomes" id="UP000325755"/>
    </source>
</evidence>
<dbReference type="InterPro" id="IPR036097">
    <property type="entry name" value="HisK_dim/P_sf"/>
</dbReference>
<dbReference type="Gene3D" id="2.10.70.100">
    <property type="match status" value="1"/>
</dbReference>
<dbReference type="Pfam" id="PF00512">
    <property type="entry name" value="HisKA"/>
    <property type="match status" value="1"/>
</dbReference>
<dbReference type="NCBIfam" id="TIGR00229">
    <property type="entry name" value="sensory_box"/>
    <property type="match status" value="1"/>
</dbReference>
<dbReference type="InterPro" id="IPR005467">
    <property type="entry name" value="His_kinase_dom"/>
</dbReference>
<comment type="catalytic activity">
    <reaction evidence="1">
        <text>ATP + protein L-histidine = ADP + protein N-phospho-L-histidine.</text>
        <dbReference type="EC" id="2.7.13.3"/>
    </reaction>
</comment>
<evidence type="ECO:0000259" key="6">
    <source>
        <dbReference type="PROSITE" id="PS50109"/>
    </source>
</evidence>
<dbReference type="InterPro" id="IPR001610">
    <property type="entry name" value="PAC"/>
</dbReference>
<dbReference type="Proteomes" id="UP000325755">
    <property type="component" value="Chromosome"/>
</dbReference>
<evidence type="ECO:0000256" key="1">
    <source>
        <dbReference type="ARBA" id="ARBA00000085"/>
    </source>
</evidence>
<dbReference type="InterPro" id="IPR004358">
    <property type="entry name" value="Sig_transdc_His_kin-like_C"/>
</dbReference>
<dbReference type="EC" id="2.7.13.3" evidence="2"/>
<dbReference type="SMART" id="SM00387">
    <property type="entry name" value="HATPase_c"/>
    <property type="match status" value="1"/>
</dbReference>
<keyword evidence="9" id="KW-1185">Reference proteome</keyword>
<dbReference type="PROSITE" id="PS50113">
    <property type="entry name" value="PAC"/>
    <property type="match status" value="1"/>
</dbReference>
<dbReference type="Gene3D" id="3.30.450.20">
    <property type="entry name" value="PAS domain"/>
    <property type="match status" value="1"/>
</dbReference>
<dbReference type="Gene3D" id="1.10.287.130">
    <property type="match status" value="1"/>
</dbReference>
<evidence type="ECO:0000256" key="4">
    <source>
        <dbReference type="ARBA" id="ARBA00022679"/>
    </source>
</evidence>
<dbReference type="SUPFAM" id="SSF55785">
    <property type="entry name" value="PYP-like sensor domain (PAS domain)"/>
    <property type="match status" value="1"/>
</dbReference>
<protein>
    <recommendedName>
        <fullName evidence="2">histidine kinase</fullName>
        <ecNumber evidence="2">2.7.13.3</ecNumber>
    </recommendedName>
</protein>
<dbReference type="PANTHER" id="PTHR43304:SF1">
    <property type="entry name" value="PAC DOMAIN-CONTAINING PROTEIN"/>
    <property type="match status" value="1"/>
</dbReference>
<name>A0A5Q0BI27_9GAMM</name>
<dbReference type="InterPro" id="IPR035965">
    <property type="entry name" value="PAS-like_dom_sf"/>
</dbReference>
<dbReference type="Pfam" id="PF02518">
    <property type="entry name" value="HATPase_c"/>
    <property type="match status" value="1"/>
</dbReference>
<dbReference type="PROSITE" id="PS50109">
    <property type="entry name" value="HIS_KIN"/>
    <property type="match status" value="1"/>
</dbReference>
<keyword evidence="5" id="KW-0418">Kinase</keyword>
<dbReference type="PRINTS" id="PR00344">
    <property type="entry name" value="BCTRLSENSOR"/>
</dbReference>
<dbReference type="InterPro" id="IPR003661">
    <property type="entry name" value="HisK_dim/P_dom"/>
</dbReference>
<dbReference type="InterPro" id="IPR000014">
    <property type="entry name" value="PAS"/>
</dbReference>
<gene>
    <name evidence="8" type="ORF">F6R98_13300</name>
</gene>
<dbReference type="InterPro" id="IPR036890">
    <property type="entry name" value="HATPase_C_sf"/>
</dbReference>
<evidence type="ECO:0000259" key="7">
    <source>
        <dbReference type="PROSITE" id="PS50113"/>
    </source>
</evidence>
<dbReference type="PANTHER" id="PTHR43304">
    <property type="entry name" value="PHYTOCHROME-LIKE PROTEIN CPH1"/>
    <property type="match status" value="1"/>
</dbReference>
<organism evidence="8 9">
    <name type="scientific">Candidatus Methylospira mobilis</name>
    <dbReference type="NCBI Taxonomy" id="1808979"/>
    <lineage>
        <taxon>Bacteria</taxon>
        <taxon>Pseudomonadati</taxon>
        <taxon>Pseudomonadota</taxon>
        <taxon>Gammaproteobacteria</taxon>
        <taxon>Methylococcales</taxon>
        <taxon>Methylococcaceae</taxon>
        <taxon>Candidatus Methylospira</taxon>
    </lineage>
</organism>
<dbReference type="AlphaFoldDB" id="A0A5Q0BI27"/>
<feature type="domain" description="Histidine kinase" evidence="6">
    <location>
        <begin position="186"/>
        <end position="402"/>
    </location>
</feature>
<dbReference type="InParanoid" id="A0A5Q0BI27"/>
<dbReference type="InterPro" id="IPR052162">
    <property type="entry name" value="Sensor_kinase/Photoreceptor"/>
</dbReference>
<dbReference type="GO" id="GO:0000155">
    <property type="term" value="F:phosphorelay sensor kinase activity"/>
    <property type="evidence" value="ECO:0007669"/>
    <property type="project" value="InterPro"/>
</dbReference>
<evidence type="ECO:0000256" key="3">
    <source>
        <dbReference type="ARBA" id="ARBA00022553"/>
    </source>
</evidence>
<keyword evidence="4" id="KW-0808">Transferase</keyword>
<dbReference type="SUPFAM" id="SSF47384">
    <property type="entry name" value="Homodimeric domain of signal transducing histidine kinase"/>
    <property type="match status" value="1"/>
</dbReference>